<gene>
    <name evidence="5" type="ORF">NVS88_07220</name>
</gene>
<organism evidence="5 6">
    <name type="scientific">Speluncibacter jeojiensis</name>
    <dbReference type="NCBI Taxonomy" id="2710754"/>
    <lineage>
        <taxon>Bacteria</taxon>
        <taxon>Bacillati</taxon>
        <taxon>Actinomycetota</taxon>
        <taxon>Actinomycetes</taxon>
        <taxon>Mycobacteriales</taxon>
        <taxon>Speluncibacteraceae</taxon>
        <taxon>Speluncibacter</taxon>
    </lineage>
</organism>
<feature type="domain" description="SGNH hydrolase-type esterase" evidence="4">
    <location>
        <begin position="36"/>
        <end position="279"/>
    </location>
</feature>
<dbReference type="EMBL" id="JANRHA010000003">
    <property type="protein sequence ID" value="MDG3014346.1"/>
    <property type="molecule type" value="Genomic_DNA"/>
</dbReference>
<feature type="signal peptide" evidence="3">
    <location>
        <begin position="1"/>
        <end position="27"/>
    </location>
</feature>
<evidence type="ECO:0000313" key="5">
    <source>
        <dbReference type="EMBL" id="MDG3014346.1"/>
    </source>
</evidence>
<reference evidence="5" key="1">
    <citation type="submission" date="2022-08" db="EMBL/GenBank/DDBJ databases">
        <title>Genome analysis of Corynebacteriales strain.</title>
        <authorList>
            <person name="Lee S.D."/>
        </authorList>
    </citation>
    <scope>NUCLEOTIDE SEQUENCE</scope>
    <source>
        <strain evidence="5">D3-21</strain>
    </source>
</reference>
<evidence type="ECO:0000259" key="4">
    <source>
        <dbReference type="Pfam" id="PF13472"/>
    </source>
</evidence>
<proteinExistence type="predicted"/>
<dbReference type="Pfam" id="PF13472">
    <property type="entry name" value="Lipase_GDSL_2"/>
    <property type="match status" value="1"/>
</dbReference>
<evidence type="ECO:0000256" key="1">
    <source>
        <dbReference type="PIRSR" id="PIRSR637460-1"/>
    </source>
</evidence>
<feature type="disulfide bond" evidence="2">
    <location>
        <begin position="58"/>
        <end position="82"/>
    </location>
</feature>
<feature type="active site" description="Nucleophile" evidence="1">
    <location>
        <position position="40"/>
    </location>
</feature>
<keyword evidence="3" id="KW-0732">Signal</keyword>
<keyword evidence="6" id="KW-1185">Reference proteome</keyword>
<comment type="caution">
    <text evidence="5">The sequence shown here is derived from an EMBL/GenBank/DDBJ whole genome shotgun (WGS) entry which is preliminary data.</text>
</comment>
<keyword evidence="5" id="KW-0378">Hydrolase</keyword>
<feature type="disulfide bond" evidence="2">
    <location>
        <begin position="131"/>
        <end position="154"/>
    </location>
</feature>
<dbReference type="RefSeq" id="WP_277832321.1">
    <property type="nucleotide sequence ID" value="NZ_JAAIVF010000002.1"/>
</dbReference>
<feature type="disulfide bond" evidence="2">
    <location>
        <begin position="204"/>
        <end position="251"/>
    </location>
</feature>
<sequence length="292" mass="29662">MSAVLRAATALAAAATVGLLTVGTSQAAPPPQKYVALGDSYASAAGVMPLVPGAPLPCSRSQRNYAHLVAQAKGVDLTDVTCGGAKVSDLTGSQFPGVAPQFDALTPDTGVVTLQIGGNDGNLFGGSVADCLAATFADRTAMTEGAAGGGGAPCRDRYGDTFLRQVAADGPRIGAAIEQIHQRSPRAKMFVVGYLGILPRQGNCFAQIPLAVDDVAYLNELELALNSMIRTEAASHGATFVDTPDAGHDACAPEGVRWVEPLIPGTDAVSLHPNATGEAAVARQVEAALGRA</sequence>
<accession>A0A9X4RGS7</accession>
<keyword evidence="2" id="KW-1015">Disulfide bond</keyword>
<dbReference type="InterPro" id="IPR013830">
    <property type="entry name" value="SGNH_hydro"/>
</dbReference>
<protein>
    <submittedName>
        <fullName evidence="5">SGNH/GDSL hydrolase family protein</fullName>
    </submittedName>
</protein>
<dbReference type="AlphaFoldDB" id="A0A9X4RGS7"/>
<evidence type="ECO:0000256" key="2">
    <source>
        <dbReference type="PIRSR" id="PIRSR637460-2"/>
    </source>
</evidence>
<feature type="chain" id="PRO_5040805630" evidence="3">
    <location>
        <begin position="28"/>
        <end position="292"/>
    </location>
</feature>
<dbReference type="GO" id="GO:0004806">
    <property type="term" value="F:triacylglycerol lipase activity"/>
    <property type="evidence" value="ECO:0007669"/>
    <property type="project" value="TreeGrafter"/>
</dbReference>
<dbReference type="Proteomes" id="UP001152755">
    <property type="component" value="Unassembled WGS sequence"/>
</dbReference>
<dbReference type="InterPro" id="IPR037460">
    <property type="entry name" value="SEST-like"/>
</dbReference>
<name>A0A9X4RGS7_9ACTN</name>
<dbReference type="CDD" id="cd01823">
    <property type="entry name" value="SEST_like"/>
    <property type="match status" value="1"/>
</dbReference>
<dbReference type="SUPFAM" id="SSF52266">
    <property type="entry name" value="SGNH hydrolase"/>
    <property type="match status" value="1"/>
</dbReference>
<feature type="active site" evidence="1">
    <location>
        <position position="272"/>
    </location>
</feature>
<dbReference type="InterPro" id="IPR036514">
    <property type="entry name" value="SGNH_hydro_sf"/>
</dbReference>
<evidence type="ECO:0000313" key="6">
    <source>
        <dbReference type="Proteomes" id="UP001152755"/>
    </source>
</evidence>
<dbReference type="GO" id="GO:0019433">
    <property type="term" value="P:triglyceride catabolic process"/>
    <property type="evidence" value="ECO:0007669"/>
    <property type="project" value="TreeGrafter"/>
</dbReference>
<dbReference type="Gene3D" id="3.40.50.1110">
    <property type="entry name" value="SGNH hydrolase"/>
    <property type="match status" value="1"/>
</dbReference>
<dbReference type="PANTHER" id="PTHR37981:SF1">
    <property type="entry name" value="SGNH HYDROLASE-TYPE ESTERASE DOMAIN-CONTAINING PROTEIN"/>
    <property type="match status" value="1"/>
</dbReference>
<evidence type="ECO:0000256" key="3">
    <source>
        <dbReference type="SAM" id="SignalP"/>
    </source>
</evidence>
<dbReference type="PANTHER" id="PTHR37981">
    <property type="entry name" value="LIPASE 2"/>
    <property type="match status" value="1"/>
</dbReference>